<keyword evidence="1" id="KW-0175">Coiled coil</keyword>
<feature type="non-terminal residue" evidence="3">
    <location>
        <position position="112"/>
    </location>
</feature>
<name>A0A9W7LCU2_9STRA</name>
<comment type="caution">
    <text evidence="3">The sequence shown here is derived from an EMBL/GenBank/DDBJ whole genome shotgun (WGS) entry which is preliminary data.</text>
</comment>
<dbReference type="EMBL" id="BRYA01000234">
    <property type="protein sequence ID" value="GMI45026.1"/>
    <property type="molecule type" value="Genomic_DNA"/>
</dbReference>
<evidence type="ECO:0000313" key="3">
    <source>
        <dbReference type="EMBL" id="GMI45026.1"/>
    </source>
</evidence>
<keyword evidence="4" id="KW-1185">Reference proteome</keyword>
<sequence>KKRKGQNGDKGGGSKRKARDQRPVDDNDKMEEGAGEVGAGEEGAGEEGAGAEYMEGVRAKYTDALTLTELSEVKKLNDRLKAENLSLRSTISKLSSENEALLKENTTLRNTN</sequence>
<reference evidence="4" key="1">
    <citation type="journal article" date="2023" name="Commun. Biol.">
        <title>Genome analysis of Parmales, the sister group of diatoms, reveals the evolutionary specialization of diatoms from phago-mixotrophs to photoautotrophs.</title>
        <authorList>
            <person name="Ban H."/>
            <person name="Sato S."/>
            <person name="Yoshikawa S."/>
            <person name="Yamada K."/>
            <person name="Nakamura Y."/>
            <person name="Ichinomiya M."/>
            <person name="Sato N."/>
            <person name="Blanc-Mathieu R."/>
            <person name="Endo H."/>
            <person name="Kuwata A."/>
            <person name="Ogata H."/>
        </authorList>
    </citation>
    <scope>NUCLEOTIDE SEQUENCE [LARGE SCALE GENOMIC DNA]</scope>
</reference>
<evidence type="ECO:0000256" key="1">
    <source>
        <dbReference type="SAM" id="Coils"/>
    </source>
</evidence>
<proteinExistence type="predicted"/>
<organism evidence="3 4">
    <name type="scientific">Triparma columacea</name>
    <dbReference type="NCBI Taxonomy" id="722753"/>
    <lineage>
        <taxon>Eukaryota</taxon>
        <taxon>Sar</taxon>
        <taxon>Stramenopiles</taxon>
        <taxon>Ochrophyta</taxon>
        <taxon>Bolidophyceae</taxon>
        <taxon>Parmales</taxon>
        <taxon>Triparmaceae</taxon>
        <taxon>Triparma</taxon>
    </lineage>
</organism>
<accession>A0A9W7LCU2</accession>
<protein>
    <submittedName>
        <fullName evidence="3">Uncharacterized protein</fullName>
    </submittedName>
</protein>
<feature type="compositionally biased region" description="Gly residues" evidence="2">
    <location>
        <begin position="35"/>
        <end position="48"/>
    </location>
</feature>
<feature type="compositionally biased region" description="Basic and acidic residues" evidence="2">
    <location>
        <begin position="20"/>
        <end position="32"/>
    </location>
</feature>
<evidence type="ECO:0000313" key="4">
    <source>
        <dbReference type="Proteomes" id="UP001165065"/>
    </source>
</evidence>
<dbReference type="AlphaFoldDB" id="A0A9W7LCU2"/>
<gene>
    <name evidence="3" type="ORF">TrCOL_g7699</name>
</gene>
<evidence type="ECO:0000256" key="2">
    <source>
        <dbReference type="SAM" id="MobiDB-lite"/>
    </source>
</evidence>
<feature type="coiled-coil region" evidence="1">
    <location>
        <begin position="77"/>
        <end position="111"/>
    </location>
</feature>
<feature type="region of interest" description="Disordered" evidence="2">
    <location>
        <begin position="1"/>
        <end position="51"/>
    </location>
</feature>
<dbReference type="Proteomes" id="UP001165065">
    <property type="component" value="Unassembled WGS sequence"/>
</dbReference>